<feature type="non-terminal residue" evidence="2">
    <location>
        <position position="1"/>
    </location>
</feature>
<comment type="caution">
    <text evidence="2">The sequence shown here is derived from an EMBL/GenBank/DDBJ whole genome shotgun (WGS) entry which is preliminary data.</text>
</comment>
<gene>
    <name evidence="2" type="ORF">PMAYCL1PPCAC_30219</name>
</gene>
<feature type="transmembrane region" description="Helical" evidence="1">
    <location>
        <begin position="142"/>
        <end position="160"/>
    </location>
</feature>
<feature type="transmembrane region" description="Helical" evidence="1">
    <location>
        <begin position="109"/>
        <end position="130"/>
    </location>
</feature>
<dbReference type="EMBL" id="BTRK01000006">
    <property type="protein sequence ID" value="GMR60024.1"/>
    <property type="molecule type" value="Genomic_DNA"/>
</dbReference>
<evidence type="ECO:0000313" key="2">
    <source>
        <dbReference type="EMBL" id="GMR60024.1"/>
    </source>
</evidence>
<name>A0AAN5DDS4_9BILA</name>
<feature type="transmembrane region" description="Helical" evidence="1">
    <location>
        <begin position="42"/>
        <end position="63"/>
    </location>
</feature>
<dbReference type="Proteomes" id="UP001328107">
    <property type="component" value="Unassembled WGS sequence"/>
</dbReference>
<feature type="transmembrane region" description="Helical" evidence="1">
    <location>
        <begin position="75"/>
        <end position="97"/>
    </location>
</feature>
<organism evidence="2 3">
    <name type="scientific">Pristionchus mayeri</name>
    <dbReference type="NCBI Taxonomy" id="1317129"/>
    <lineage>
        <taxon>Eukaryota</taxon>
        <taxon>Metazoa</taxon>
        <taxon>Ecdysozoa</taxon>
        <taxon>Nematoda</taxon>
        <taxon>Chromadorea</taxon>
        <taxon>Rhabditida</taxon>
        <taxon>Rhabditina</taxon>
        <taxon>Diplogasteromorpha</taxon>
        <taxon>Diplogasteroidea</taxon>
        <taxon>Neodiplogasteridae</taxon>
        <taxon>Pristionchus</taxon>
    </lineage>
</organism>
<evidence type="ECO:0000313" key="3">
    <source>
        <dbReference type="Proteomes" id="UP001328107"/>
    </source>
</evidence>
<evidence type="ECO:0000256" key="1">
    <source>
        <dbReference type="SAM" id="Phobius"/>
    </source>
</evidence>
<sequence length="188" mass="20788">PPPPTFHHSVYTMYAFASVSIHRPYSPINNLNYSMPEISGKVHAVAGIFLSVCVSAAVLACALWNFQKQETNDSLIYGAAVFSGLLLNIGILFSLLYGSTRNVPGLMTPYVVCGSMHLAISAFLTGYFAVCTIHGIILGNDLVEVYGFLVFALLTYFWSWSVDVVRKERERVTRLAGKHVPFINDDYI</sequence>
<keyword evidence="1" id="KW-0812">Transmembrane</keyword>
<reference evidence="3" key="1">
    <citation type="submission" date="2022-10" db="EMBL/GenBank/DDBJ databases">
        <title>Genome assembly of Pristionchus species.</title>
        <authorList>
            <person name="Yoshida K."/>
            <person name="Sommer R.J."/>
        </authorList>
    </citation>
    <scope>NUCLEOTIDE SEQUENCE [LARGE SCALE GENOMIC DNA]</scope>
    <source>
        <strain evidence="3">RS5460</strain>
    </source>
</reference>
<keyword evidence="1" id="KW-0472">Membrane</keyword>
<accession>A0AAN5DDS4</accession>
<proteinExistence type="predicted"/>
<keyword evidence="3" id="KW-1185">Reference proteome</keyword>
<keyword evidence="1" id="KW-1133">Transmembrane helix</keyword>
<dbReference type="AlphaFoldDB" id="A0AAN5DDS4"/>
<protein>
    <submittedName>
        <fullName evidence="2">Uncharacterized protein</fullName>
    </submittedName>
</protein>